<name>A0A844XEP5_9SPHN</name>
<dbReference type="SUPFAM" id="SSF102198">
    <property type="entry name" value="Putative cyclase"/>
    <property type="match status" value="1"/>
</dbReference>
<sequence length="306" mass="31723">MRKLIITSAALALSACAAQAQESGGSAPQLYDDPDAGALTGLTTAMVRDAADLVTEGKVYRLGIVSGPDTPVWGDRTYSMSIVDLGVNGPNKVTGHDDRVETHLGIGTQIDGLGHIGIDGVHYNGVPYTDIMREDGLIRYGAENIPAIATRGVLIDMAAHRGVDVLEPMAQFGAAEIQAAAAAQGVQVRAGDVVLFHTGWLSTMGDAEKFIAQAPGINADGAAWLVEQGVVAVGADTAGLETNAPPADGTVLPVHAMLIAQNGIYILETIDTRELAADGAHEFMFVLGAPRLKGSVQAIINPVAIR</sequence>
<keyword evidence="3" id="KW-1185">Reference proteome</keyword>
<feature type="signal peptide" evidence="1">
    <location>
        <begin position="1"/>
        <end position="20"/>
    </location>
</feature>
<organism evidence="2 3">
    <name type="scientific">Aurantiacibacter rhizosphaerae</name>
    <dbReference type="NCBI Taxonomy" id="2691582"/>
    <lineage>
        <taxon>Bacteria</taxon>
        <taxon>Pseudomonadati</taxon>
        <taxon>Pseudomonadota</taxon>
        <taxon>Alphaproteobacteria</taxon>
        <taxon>Sphingomonadales</taxon>
        <taxon>Erythrobacteraceae</taxon>
        <taxon>Aurantiacibacter</taxon>
    </lineage>
</organism>
<evidence type="ECO:0000256" key="1">
    <source>
        <dbReference type="SAM" id="SignalP"/>
    </source>
</evidence>
<dbReference type="GO" id="GO:0019441">
    <property type="term" value="P:L-tryptophan catabolic process to kynurenine"/>
    <property type="evidence" value="ECO:0007669"/>
    <property type="project" value="InterPro"/>
</dbReference>
<dbReference type="InterPro" id="IPR037175">
    <property type="entry name" value="KFase_sf"/>
</dbReference>
<dbReference type="Pfam" id="PF04199">
    <property type="entry name" value="Cyclase"/>
    <property type="match status" value="1"/>
</dbReference>
<evidence type="ECO:0000313" key="2">
    <source>
        <dbReference type="EMBL" id="MWV28486.1"/>
    </source>
</evidence>
<dbReference type="PANTHER" id="PTHR34861:SF10">
    <property type="entry name" value="CYCLASE"/>
    <property type="match status" value="1"/>
</dbReference>
<gene>
    <name evidence="2" type="ORF">GRF63_11285</name>
</gene>
<reference evidence="2 3" key="1">
    <citation type="submission" date="2019-12" db="EMBL/GenBank/DDBJ databases">
        <authorList>
            <person name="Lee S.D."/>
        </authorList>
    </citation>
    <scope>NUCLEOTIDE SEQUENCE [LARGE SCALE GENOMIC DNA]</scope>
    <source>
        <strain evidence="2 3">GH3-10</strain>
    </source>
</reference>
<dbReference type="Proteomes" id="UP000461409">
    <property type="component" value="Unassembled WGS sequence"/>
</dbReference>
<dbReference type="InterPro" id="IPR007325">
    <property type="entry name" value="KFase/CYL"/>
</dbReference>
<dbReference type="PROSITE" id="PS51257">
    <property type="entry name" value="PROKAR_LIPOPROTEIN"/>
    <property type="match status" value="1"/>
</dbReference>
<protein>
    <submittedName>
        <fullName evidence="2">Cyclase family protein</fullName>
    </submittedName>
</protein>
<dbReference type="RefSeq" id="WP_160486080.1">
    <property type="nucleotide sequence ID" value="NZ_WUBR01000002.1"/>
</dbReference>
<keyword evidence="1" id="KW-0732">Signal</keyword>
<dbReference type="AlphaFoldDB" id="A0A844XEP5"/>
<dbReference type="EMBL" id="WUBR01000002">
    <property type="protein sequence ID" value="MWV28486.1"/>
    <property type="molecule type" value="Genomic_DNA"/>
</dbReference>
<feature type="chain" id="PRO_5032357595" evidence="1">
    <location>
        <begin position="21"/>
        <end position="306"/>
    </location>
</feature>
<accession>A0A844XEP5</accession>
<evidence type="ECO:0000313" key="3">
    <source>
        <dbReference type="Proteomes" id="UP000461409"/>
    </source>
</evidence>
<dbReference type="PANTHER" id="PTHR34861">
    <property type="match status" value="1"/>
</dbReference>
<dbReference type="GO" id="GO:0004061">
    <property type="term" value="F:arylformamidase activity"/>
    <property type="evidence" value="ECO:0007669"/>
    <property type="project" value="InterPro"/>
</dbReference>
<reference evidence="2 3" key="2">
    <citation type="submission" date="2020-02" db="EMBL/GenBank/DDBJ databases">
        <title>Erythrobacter dongmakensis sp. nov., isolated from a tidal mudflat.</title>
        <authorList>
            <person name="Kim I.S."/>
        </authorList>
    </citation>
    <scope>NUCLEOTIDE SEQUENCE [LARGE SCALE GENOMIC DNA]</scope>
    <source>
        <strain evidence="2 3">GH3-10</strain>
    </source>
</reference>
<comment type="caution">
    <text evidence="2">The sequence shown here is derived from an EMBL/GenBank/DDBJ whole genome shotgun (WGS) entry which is preliminary data.</text>
</comment>
<proteinExistence type="predicted"/>
<dbReference type="Gene3D" id="3.50.30.50">
    <property type="entry name" value="Putative cyclase"/>
    <property type="match status" value="1"/>
</dbReference>